<dbReference type="STRING" id="400727.A0A2T7PB43"/>
<dbReference type="InterPro" id="IPR051191">
    <property type="entry name" value="DCAF12"/>
</dbReference>
<feature type="domain" description="Orc1-like AAA ATPase" evidence="2">
    <location>
        <begin position="337"/>
        <end position="488"/>
    </location>
</feature>
<dbReference type="SUPFAM" id="SSF52540">
    <property type="entry name" value="P-loop containing nucleoside triphosphate hydrolases"/>
    <property type="match status" value="1"/>
</dbReference>
<protein>
    <recommendedName>
        <fullName evidence="6">DUF4062 domain-containing protein</fullName>
    </recommendedName>
</protein>
<organism evidence="4 5">
    <name type="scientific">Pomacea canaliculata</name>
    <name type="common">Golden apple snail</name>
    <dbReference type="NCBI Taxonomy" id="400727"/>
    <lineage>
        <taxon>Eukaryota</taxon>
        <taxon>Metazoa</taxon>
        <taxon>Spiralia</taxon>
        <taxon>Lophotrochozoa</taxon>
        <taxon>Mollusca</taxon>
        <taxon>Gastropoda</taxon>
        <taxon>Caenogastropoda</taxon>
        <taxon>Architaenioglossa</taxon>
        <taxon>Ampullarioidea</taxon>
        <taxon>Ampullariidae</taxon>
        <taxon>Pomacea</taxon>
    </lineage>
</organism>
<gene>
    <name evidence="4" type="ORF">C0Q70_09918</name>
</gene>
<dbReference type="OrthoDB" id="2325716at2759"/>
<dbReference type="Proteomes" id="UP000245119">
    <property type="component" value="Linkage Group LG5"/>
</dbReference>
<dbReference type="Gene3D" id="3.40.50.300">
    <property type="entry name" value="P-loop containing nucleotide triphosphate hydrolases"/>
    <property type="match status" value="1"/>
</dbReference>
<dbReference type="InterPro" id="IPR011990">
    <property type="entry name" value="TPR-like_helical_dom_sf"/>
</dbReference>
<dbReference type="PANTHER" id="PTHR19860">
    <property type="entry name" value="DDB1- AND CUL4-ASSOCIATED FACTOR 12-RELATED"/>
    <property type="match status" value="1"/>
</dbReference>
<reference evidence="4 5" key="1">
    <citation type="submission" date="2018-04" db="EMBL/GenBank/DDBJ databases">
        <title>The genome of golden apple snail Pomacea canaliculata provides insight into stress tolerance and invasive adaptation.</title>
        <authorList>
            <person name="Liu C."/>
            <person name="Liu B."/>
            <person name="Ren Y."/>
            <person name="Zhang Y."/>
            <person name="Wang H."/>
            <person name="Li S."/>
            <person name="Jiang F."/>
            <person name="Yin L."/>
            <person name="Zhang G."/>
            <person name="Qian W."/>
            <person name="Fan W."/>
        </authorList>
    </citation>
    <scope>NUCLEOTIDE SEQUENCE [LARGE SCALE GENOMIC DNA]</scope>
    <source>
        <strain evidence="4">SZHN2017</strain>
        <tissue evidence="4">Muscle</tissue>
    </source>
</reference>
<proteinExistence type="predicted"/>
<evidence type="ECO:0000313" key="4">
    <source>
        <dbReference type="EMBL" id="PVD30645.1"/>
    </source>
</evidence>
<dbReference type="Gene3D" id="1.25.40.10">
    <property type="entry name" value="Tetratricopeptide repeat domain"/>
    <property type="match status" value="1"/>
</dbReference>
<dbReference type="Pfam" id="PF13191">
    <property type="entry name" value="AAA_16"/>
    <property type="match status" value="1"/>
</dbReference>
<name>A0A2T7PB43_POMCA</name>
<comment type="caution">
    <text evidence="4">The sequence shown here is derived from an EMBL/GenBank/DDBJ whole genome shotgun (WGS) entry which is preliminary data.</text>
</comment>
<dbReference type="InterPro" id="IPR027417">
    <property type="entry name" value="P-loop_NTPase"/>
</dbReference>
<evidence type="ECO:0000259" key="3">
    <source>
        <dbReference type="Pfam" id="PF13271"/>
    </source>
</evidence>
<dbReference type="InterPro" id="IPR025139">
    <property type="entry name" value="DUF4062"/>
</dbReference>
<dbReference type="GO" id="GO:0080008">
    <property type="term" value="C:Cul4-RING E3 ubiquitin ligase complex"/>
    <property type="evidence" value="ECO:0007669"/>
    <property type="project" value="TreeGrafter"/>
</dbReference>
<dbReference type="PANTHER" id="PTHR19860:SF42">
    <property type="entry name" value="RING-TYPE DOMAIN-CONTAINING PROTEIN"/>
    <property type="match status" value="1"/>
</dbReference>
<dbReference type="AlphaFoldDB" id="A0A2T7PB43"/>
<dbReference type="Pfam" id="PF13271">
    <property type="entry name" value="DUF4062"/>
    <property type="match status" value="1"/>
</dbReference>
<feature type="domain" description="DUF4062" evidence="3">
    <location>
        <begin position="97"/>
        <end position="182"/>
    </location>
</feature>
<sequence>MGSGSSKKTKKEEKSVLQEKASTVSVIMAANMLRDSGNNMFREEGAQYRKWESTNIEIFMQKMSLSQHWYDCIDYLCADKVPVVKPRTKQKGWRIVRLFISSTFKDMNSEREHLVKVVIPQLRQWCQDRKIRLIECDLRWGIPEGADTRDTLLTCLSEIDRGRQENEYVYFLNMLSERYGFVLTAEEVPDDIKTKYKWLPGMSITALEIMTGAYWDNNPHALFMIRKPDFLQDVDEDMKPVYIETESSAIESLRILKEKIKHRFPGQVSEYECKVISHGDKQIILGSLDQFGEVVINHFRKQISEQYPDLSLEKEASDTEIRKAQQEDFMLQRSQILLGRENEIEQVESYIMSVTASANVLAMVGFPGAGKSALMACCVKKWLEYPNLKIVYHFVGATPDSTSLYSILSHIYKECLPEDQQDSIPLDVDELIRFVPTMFQQAVKQARTQGCELLVLFIDALNQIDDDGSSHKLNWLPRELPEGMRVIVSTLEGECLKALRDHAVKAKEIYVNPLNEKIRESIAQQIFLPYNKRLDDKQMKLLIGKGDSGNPLYLSIACEELRVFGEFRNLTKKITSLPDDLLGLLKLWGFLYVGLRPFLRPSGSSAEGRLDFYHRSISKVIRQLYLSDEKVRAAYHLHLMKFFSTCSDIRRKAEELPYHYLQIEDQEGLQKCLLTREMFEFLYTEKNKQILMRYWQAAGGYQVAASKYQAFLKDHLSGKLQDDKERELLETKVGWFLVDIGEYDTADEVLGSVIKKLKTKYGKEAVELADPLHAMMTLIFRKALKFVYGTDPGYEECRNRASDLVDITVKINRKLLAPKSNRLGEVLCLCGYFKSSLLNEAQDIFTSNNNKVGLAVVLYHLGEKNQYNEDINVPIKLFQESLSLCRLYFGTYHLNTGRCVQLFGQLYWNKWIRDKNTALITECLKYYMLELDILQEVLGHAHPNTVRSRDDVIIILQNLGRDDEAQVYLAQQPQN</sequence>
<keyword evidence="1" id="KW-0677">Repeat</keyword>
<evidence type="ECO:0000313" key="5">
    <source>
        <dbReference type="Proteomes" id="UP000245119"/>
    </source>
</evidence>
<evidence type="ECO:0000259" key="2">
    <source>
        <dbReference type="Pfam" id="PF13191"/>
    </source>
</evidence>
<dbReference type="EMBL" id="PZQS01000005">
    <property type="protein sequence ID" value="PVD30645.1"/>
    <property type="molecule type" value="Genomic_DNA"/>
</dbReference>
<evidence type="ECO:0008006" key="6">
    <source>
        <dbReference type="Google" id="ProtNLM"/>
    </source>
</evidence>
<accession>A0A2T7PB43</accession>
<dbReference type="InterPro" id="IPR041664">
    <property type="entry name" value="AAA_16"/>
</dbReference>
<keyword evidence="5" id="KW-1185">Reference proteome</keyword>
<evidence type="ECO:0000256" key="1">
    <source>
        <dbReference type="ARBA" id="ARBA00022737"/>
    </source>
</evidence>